<protein>
    <submittedName>
        <fullName evidence="5">Inositol monophosphatase family protein</fullName>
    </submittedName>
</protein>
<dbReference type="SUPFAM" id="SSF56655">
    <property type="entry name" value="Carbohydrate phosphatase"/>
    <property type="match status" value="1"/>
</dbReference>
<dbReference type="InterPro" id="IPR000760">
    <property type="entry name" value="Inositol_monophosphatase-like"/>
</dbReference>
<accession>A0ABT8Y661</accession>
<evidence type="ECO:0000256" key="4">
    <source>
        <dbReference type="ARBA" id="ARBA00022842"/>
    </source>
</evidence>
<dbReference type="Pfam" id="PF00459">
    <property type="entry name" value="Inositol_P"/>
    <property type="match status" value="1"/>
</dbReference>
<proteinExistence type="inferred from homology"/>
<evidence type="ECO:0000256" key="2">
    <source>
        <dbReference type="ARBA" id="ARBA00022723"/>
    </source>
</evidence>
<dbReference type="EMBL" id="JAUOTP010000002">
    <property type="protein sequence ID" value="MDO6413806.1"/>
    <property type="molecule type" value="Genomic_DNA"/>
</dbReference>
<comment type="caution">
    <text evidence="5">The sequence shown here is derived from an EMBL/GenBank/DDBJ whole genome shotgun (WGS) entry which is preliminary data.</text>
</comment>
<dbReference type="Gene3D" id="3.30.540.10">
    <property type="entry name" value="Fructose-1,6-Bisphosphatase, subunit A, domain 1"/>
    <property type="match status" value="1"/>
</dbReference>
<evidence type="ECO:0000313" key="6">
    <source>
        <dbReference type="Proteomes" id="UP001169764"/>
    </source>
</evidence>
<keyword evidence="4" id="KW-0460">Magnesium</keyword>
<dbReference type="RefSeq" id="WP_303540519.1">
    <property type="nucleotide sequence ID" value="NZ_JAUOTP010000002.1"/>
</dbReference>
<dbReference type="Proteomes" id="UP001169764">
    <property type="component" value="Unassembled WGS sequence"/>
</dbReference>
<dbReference type="InterPro" id="IPR020550">
    <property type="entry name" value="Inositol_monophosphatase_CS"/>
</dbReference>
<evidence type="ECO:0000256" key="3">
    <source>
        <dbReference type="ARBA" id="ARBA00022801"/>
    </source>
</evidence>
<sequence>MPAPDADLIAAIAEAAREAGALAARRATDDYRRWDKSPNHPVCEIDLEVDALLLERLMAIDPDAAWLSEETADNADRLAARRVWVVDPIDGTRDYVRGRPGWSVSVALVEDGLPIIGVLEAPARGQTWIAAAGGGATLNGMPLRAGMRTTIPGARVPADTLPKVDQDLVAMPRPNSIALRIAMVASDEVDLCASLRWGSEWDIAAAALIAAEAGAIVTDPLGREIRYNKPVPEVFGILASGRALHPAALERLAERAQAADQR</sequence>
<keyword evidence="6" id="KW-1185">Reference proteome</keyword>
<reference evidence="5" key="1">
    <citation type="submission" date="2023-07" db="EMBL/GenBank/DDBJ databases">
        <authorList>
            <person name="Kim M."/>
        </authorList>
    </citation>
    <scope>NUCLEOTIDE SEQUENCE</scope>
    <source>
        <strain evidence="5">BIUV-7</strain>
    </source>
</reference>
<dbReference type="PROSITE" id="PS00630">
    <property type="entry name" value="IMP_2"/>
    <property type="match status" value="1"/>
</dbReference>
<dbReference type="PRINTS" id="PR00377">
    <property type="entry name" value="IMPHPHTASES"/>
</dbReference>
<name>A0ABT8Y661_9SPHN</name>
<dbReference type="PANTHER" id="PTHR20854:SF4">
    <property type="entry name" value="INOSITOL-1-MONOPHOSPHATASE-RELATED"/>
    <property type="match status" value="1"/>
</dbReference>
<organism evidence="5 6">
    <name type="scientific">Sphingomonas natans</name>
    <dbReference type="NCBI Taxonomy" id="3063330"/>
    <lineage>
        <taxon>Bacteria</taxon>
        <taxon>Pseudomonadati</taxon>
        <taxon>Pseudomonadota</taxon>
        <taxon>Alphaproteobacteria</taxon>
        <taxon>Sphingomonadales</taxon>
        <taxon>Sphingomonadaceae</taxon>
        <taxon>Sphingomonas</taxon>
    </lineage>
</organism>
<comment type="similarity">
    <text evidence="1">Belongs to the inositol monophosphatase superfamily.</text>
</comment>
<dbReference type="PROSITE" id="PS00629">
    <property type="entry name" value="IMP_1"/>
    <property type="match status" value="1"/>
</dbReference>
<dbReference type="PANTHER" id="PTHR20854">
    <property type="entry name" value="INOSITOL MONOPHOSPHATASE"/>
    <property type="match status" value="1"/>
</dbReference>
<dbReference type="Gene3D" id="3.40.190.80">
    <property type="match status" value="1"/>
</dbReference>
<evidence type="ECO:0000313" key="5">
    <source>
        <dbReference type="EMBL" id="MDO6413806.1"/>
    </source>
</evidence>
<keyword evidence="3" id="KW-0378">Hydrolase</keyword>
<keyword evidence="2" id="KW-0479">Metal-binding</keyword>
<dbReference type="InterPro" id="IPR020583">
    <property type="entry name" value="Inositol_monoP_metal-BS"/>
</dbReference>
<gene>
    <name evidence="5" type="ORF">Q4F19_05380</name>
</gene>
<evidence type="ECO:0000256" key="1">
    <source>
        <dbReference type="ARBA" id="ARBA00009759"/>
    </source>
</evidence>